<dbReference type="PROSITE" id="PS50026">
    <property type="entry name" value="EGF_3"/>
    <property type="match status" value="1"/>
</dbReference>
<dbReference type="InterPro" id="IPR028507">
    <property type="entry name" value="TSP3_CC"/>
</dbReference>
<keyword evidence="2 9" id="KW-0245">EGF-like domain</keyword>
<evidence type="ECO:0008006" key="16">
    <source>
        <dbReference type="Google" id="ProtNLM"/>
    </source>
</evidence>
<dbReference type="Gene3D" id="4.10.1080.10">
    <property type="entry name" value="TSP type-3 repeat"/>
    <property type="match status" value="2"/>
</dbReference>
<dbReference type="CDD" id="cd16079">
    <property type="entry name" value="TSP-3cc"/>
    <property type="match status" value="1"/>
</dbReference>
<dbReference type="PROSITE" id="PS51234">
    <property type="entry name" value="TSP3"/>
    <property type="match status" value="3"/>
</dbReference>
<comment type="caution">
    <text evidence="9">Lacks conserved residue(s) required for the propagation of feature annotation.</text>
</comment>
<dbReference type="CDD" id="cd00054">
    <property type="entry name" value="EGF_CA"/>
    <property type="match status" value="2"/>
</dbReference>
<dbReference type="SMART" id="SM00179">
    <property type="entry name" value="EGF_CA"/>
    <property type="match status" value="2"/>
</dbReference>
<organism evidence="14 15">
    <name type="scientific">Felis catus</name>
    <name type="common">Cat</name>
    <name type="synonym">Felis silvestris catus</name>
    <dbReference type="NCBI Taxonomy" id="9685"/>
    <lineage>
        <taxon>Eukaryota</taxon>
        <taxon>Metazoa</taxon>
        <taxon>Chordata</taxon>
        <taxon>Craniata</taxon>
        <taxon>Vertebrata</taxon>
        <taxon>Euteleostomi</taxon>
        <taxon>Mammalia</taxon>
        <taxon>Eutheria</taxon>
        <taxon>Laurasiatheria</taxon>
        <taxon>Carnivora</taxon>
        <taxon>Feliformia</taxon>
        <taxon>Felidae</taxon>
        <taxon>Felinae</taxon>
        <taxon>Felis</taxon>
    </lineage>
</organism>
<dbReference type="InterPro" id="IPR008859">
    <property type="entry name" value="Thrombospondin_C"/>
</dbReference>
<name>A0ABI7X170_FELCA</name>
<dbReference type="Ensembl" id="ENSFCTT00005023960.1">
    <property type="protein sequence ID" value="ENSFCTP00005015635.1"/>
    <property type="gene ID" value="ENSFCTG00005008552.1"/>
</dbReference>
<feature type="repeat" description="TSP type-3" evidence="10">
    <location>
        <begin position="409"/>
        <end position="444"/>
    </location>
</feature>
<evidence type="ECO:0000256" key="5">
    <source>
        <dbReference type="ARBA" id="ARBA00022837"/>
    </source>
</evidence>
<feature type="compositionally biased region" description="Acidic residues" evidence="11">
    <location>
        <begin position="472"/>
        <end position="485"/>
    </location>
</feature>
<dbReference type="GeneTree" id="ENSGT00940000159283"/>
<keyword evidence="7" id="KW-1015">Disulfide bond</keyword>
<dbReference type="PROSITE" id="PS51236">
    <property type="entry name" value="TSP_CTER"/>
    <property type="match status" value="1"/>
</dbReference>
<keyword evidence="8" id="KW-0325">Glycoprotein</keyword>
<dbReference type="InterPro" id="IPR013320">
    <property type="entry name" value="ConA-like_dom_sf"/>
</dbReference>
<keyword evidence="6" id="KW-0130">Cell adhesion</keyword>
<dbReference type="Gene3D" id="1.20.5.10">
    <property type="match status" value="1"/>
</dbReference>
<dbReference type="InterPro" id="IPR000742">
    <property type="entry name" value="EGF"/>
</dbReference>
<evidence type="ECO:0000256" key="1">
    <source>
        <dbReference type="ARBA" id="ARBA00009456"/>
    </source>
</evidence>
<feature type="repeat" description="TSP type-3" evidence="10">
    <location>
        <begin position="468"/>
        <end position="503"/>
    </location>
</feature>
<dbReference type="Gene3D" id="2.10.25.10">
    <property type="entry name" value="Laminin"/>
    <property type="match status" value="4"/>
</dbReference>
<reference evidence="14" key="2">
    <citation type="submission" date="2025-08" db="UniProtKB">
        <authorList>
            <consortium name="Ensembl"/>
        </authorList>
    </citation>
    <scope>IDENTIFICATION</scope>
    <source>
        <strain evidence="14">breed Abyssinian</strain>
    </source>
</reference>
<dbReference type="SUPFAM" id="SSF58006">
    <property type="entry name" value="Assembly domain of cartilage oligomeric matrix protein"/>
    <property type="match status" value="1"/>
</dbReference>
<dbReference type="InterPro" id="IPR001881">
    <property type="entry name" value="EGF-like_Ca-bd_dom"/>
</dbReference>
<proteinExistence type="inferred from homology"/>
<dbReference type="PROSITE" id="PS01187">
    <property type="entry name" value="EGF_CA"/>
    <property type="match status" value="1"/>
</dbReference>
<dbReference type="InterPro" id="IPR003367">
    <property type="entry name" value="Thrombospondin_3-like_rpt"/>
</dbReference>
<dbReference type="Proteomes" id="UP000823872">
    <property type="component" value="Chromosome F1"/>
</dbReference>
<evidence type="ECO:0000313" key="15">
    <source>
        <dbReference type="Proteomes" id="UP000823872"/>
    </source>
</evidence>
<dbReference type="SMART" id="SM00181">
    <property type="entry name" value="EGF"/>
    <property type="match status" value="4"/>
</dbReference>
<evidence type="ECO:0000256" key="6">
    <source>
        <dbReference type="ARBA" id="ARBA00022889"/>
    </source>
</evidence>
<keyword evidence="15" id="KW-1185">Reference proteome</keyword>
<evidence type="ECO:0000256" key="8">
    <source>
        <dbReference type="ARBA" id="ARBA00023180"/>
    </source>
</evidence>
<keyword evidence="4" id="KW-0677">Repeat</keyword>
<evidence type="ECO:0000256" key="3">
    <source>
        <dbReference type="ARBA" id="ARBA00022729"/>
    </source>
</evidence>
<comment type="similarity">
    <text evidence="1">Belongs to the thrombospondin family.</text>
</comment>
<evidence type="ECO:0000256" key="9">
    <source>
        <dbReference type="PROSITE-ProRule" id="PRU00076"/>
    </source>
</evidence>
<gene>
    <name evidence="14" type="primary">THBS3</name>
</gene>
<dbReference type="Pfam" id="PF11598">
    <property type="entry name" value="COMP"/>
    <property type="match status" value="1"/>
</dbReference>
<evidence type="ECO:0000256" key="11">
    <source>
        <dbReference type="SAM" id="MobiDB-lite"/>
    </source>
</evidence>
<dbReference type="SUPFAM" id="SSF57196">
    <property type="entry name" value="EGF/Laminin"/>
    <property type="match status" value="1"/>
</dbReference>
<dbReference type="PROSITE" id="PS01186">
    <property type="entry name" value="EGF_2"/>
    <property type="match status" value="1"/>
</dbReference>
<dbReference type="Pfam" id="PF05735">
    <property type="entry name" value="TSP_C"/>
    <property type="match status" value="1"/>
</dbReference>
<dbReference type="Gene3D" id="2.60.120.200">
    <property type="match status" value="1"/>
</dbReference>
<evidence type="ECO:0000313" key="14">
    <source>
        <dbReference type="Ensembl" id="ENSFCTP00005015635.1"/>
    </source>
</evidence>
<evidence type="ECO:0000256" key="7">
    <source>
        <dbReference type="ARBA" id="ARBA00023157"/>
    </source>
</evidence>
<feature type="domain" description="EGF-like" evidence="12">
    <location>
        <begin position="233"/>
        <end position="271"/>
    </location>
</feature>
<evidence type="ECO:0000256" key="4">
    <source>
        <dbReference type="ARBA" id="ARBA00022737"/>
    </source>
</evidence>
<dbReference type="Pfam" id="PF07645">
    <property type="entry name" value="EGF_CA"/>
    <property type="match status" value="2"/>
</dbReference>
<keyword evidence="5 10" id="KW-0106">Calcium</keyword>
<feature type="domain" description="TSP C-terminal" evidence="13">
    <location>
        <begin position="644"/>
        <end position="858"/>
    </location>
</feature>
<keyword evidence="3" id="KW-0732">Signal</keyword>
<dbReference type="Pfam" id="PF02412">
    <property type="entry name" value="TSP_3"/>
    <property type="match status" value="5"/>
</dbReference>
<protein>
    <recommendedName>
        <fullName evidence="16">Thrombospondin 3</fullName>
    </recommendedName>
</protein>
<dbReference type="SUPFAM" id="SSF49899">
    <property type="entry name" value="Concanavalin A-like lectins/glucanases"/>
    <property type="match status" value="1"/>
</dbReference>
<evidence type="ECO:0000256" key="10">
    <source>
        <dbReference type="PROSITE-ProRule" id="PRU00634"/>
    </source>
</evidence>
<feature type="region of interest" description="Disordered" evidence="11">
    <location>
        <begin position="463"/>
        <end position="619"/>
    </location>
</feature>
<evidence type="ECO:0000256" key="2">
    <source>
        <dbReference type="ARBA" id="ARBA00022536"/>
    </source>
</evidence>
<dbReference type="PANTHER" id="PTHR10199:SF89">
    <property type="entry name" value="THROMBOSPONDIN-3"/>
    <property type="match status" value="1"/>
</dbReference>
<evidence type="ECO:0000259" key="12">
    <source>
        <dbReference type="PROSITE" id="PS50026"/>
    </source>
</evidence>
<feature type="compositionally biased region" description="Acidic residues" evidence="11">
    <location>
        <begin position="567"/>
        <end position="584"/>
    </location>
</feature>
<evidence type="ECO:0000259" key="13">
    <source>
        <dbReference type="PROSITE" id="PS51236"/>
    </source>
</evidence>
<dbReference type="InterPro" id="IPR017897">
    <property type="entry name" value="Thrombospondin_3_rpt"/>
</dbReference>
<feature type="repeat" description="TSP type-3" evidence="10">
    <location>
        <begin position="605"/>
        <end position="640"/>
    </location>
</feature>
<dbReference type="InterPro" id="IPR028974">
    <property type="entry name" value="TSP_type-3_rpt"/>
</dbReference>
<reference evidence="14 15" key="1">
    <citation type="submission" date="2021-02" db="EMBL/GenBank/DDBJ databases">
        <title>Safari Cat Assemblies.</title>
        <authorList>
            <person name="Bredemeyer K.R."/>
            <person name="Murphy W.J."/>
        </authorList>
    </citation>
    <scope>NUCLEOTIDE SEQUENCE [LARGE SCALE GENOMIC DNA]</scope>
</reference>
<dbReference type="PANTHER" id="PTHR10199">
    <property type="entry name" value="THROMBOSPONDIN"/>
    <property type="match status" value="1"/>
</dbReference>
<sequence>MFKGPCLNKTPTSRRSVQKRTVEAGARRGRGVWKWSGLGPWPCSGSPLTRIPSAPARPGPEVWALTVCEAALRRVSRPVGERVLPALHLCPPAIHLPVLILRLLQAFVPVPLFLPPPGPLHDSALDRVFSSPVTNALHSILGEQTKALVTQLTLFNQILVELRDDIRDQVKEMSLIRNTIMECQVCGFHEQRSHCSPNPCFRGVDCMEVYEYPGYRCGPCPPGLQGNGTHCSDINECAHADPCFPGVSCINTMPGFRCEACPQGYKGTRVSGVGIDYARASKQVCQDIDECSDGNNGGCDPNSICTNTVGSFKCGPCRLGFVGNQSQGCVPARTCHSPAHSPCHVHAHCLFERNGAVSCSCNVGWAGNGNVCGTDTDIDGYPDQALPCMDNNKHCKQDNCLLTPNSGQEDADNDGVGDQCDDDADGDGIKNVEDNCRLFPNKDQQNSDTDSFGDACDNCPNVPNNDQKDTDGNGEGDACDNDVDGDGIPNGLDNCPKVPNPLQTDRDEDGVGDACDSCPEMSNPTQTDADSDLVGDVCDTNEDSDGDGHQDTKDNCPQLPNSSQLDSDNDGLGDECDGDDDNDGIPDYVPPGPDNCRLVPNPNQKDSDGNGVGDVCEDDFDNDAVVDPLDVCPESAEVTLTDFRAYQTVVLDPEGDAQIDPNWVVLNQGMEIVQTMNSDPGLAVGYTAFNGVDFEGTFHVNTVTDDDYAGFLFSYQDSGRFYVVMWKQTEQTYWQATPFRAVAQPGLQLKAVTSVSGPGEHLRNALWHTGHTPDQVRLLWTDPRNVGWRDKTSYRWQLLHRPQVGYIRVKLYEGPQLVADSGVIIDTAMRGGRLGVFCFSQENIIWSNLQYRCNDTVPEDFEPFRRQLLQGRA</sequence>
<accession>A0ABI7X170</accession>
<dbReference type="InterPro" id="IPR024665">
    <property type="entry name" value="TSP/COMP_CC"/>
</dbReference>
<feature type="compositionally biased region" description="Acidic residues" evidence="11">
    <location>
        <begin position="529"/>
        <end position="545"/>
    </location>
</feature>
<feature type="region of interest" description="Disordered" evidence="11">
    <location>
        <begin position="1"/>
        <end position="23"/>
    </location>
</feature>
<feature type="region of interest" description="Disordered" evidence="11">
    <location>
        <begin position="435"/>
        <end position="454"/>
    </location>
</feature>
<reference evidence="14" key="3">
    <citation type="submission" date="2025-09" db="UniProtKB">
        <authorList>
            <consortium name="Ensembl"/>
        </authorList>
    </citation>
    <scope>IDENTIFICATION</scope>
    <source>
        <strain evidence="14">breed Abyssinian</strain>
    </source>
</reference>
<dbReference type="SUPFAM" id="SSF103647">
    <property type="entry name" value="TSP type-3 repeat"/>
    <property type="match status" value="3"/>
</dbReference>
<dbReference type="InterPro" id="IPR046970">
    <property type="entry name" value="TSP/COMP_CC_sf"/>
</dbReference>
<dbReference type="InterPro" id="IPR018097">
    <property type="entry name" value="EGF_Ca-bd_CS"/>
</dbReference>
<dbReference type="InterPro" id="IPR049883">
    <property type="entry name" value="NOTCH1_EGF-like"/>
</dbReference>